<dbReference type="GeneID" id="5470699"/>
<organism evidence="1 2">
    <name type="scientific">Chlorovirus heliozoae</name>
    <dbReference type="NCBI Taxonomy" id="322019"/>
    <lineage>
        <taxon>Viruses</taxon>
        <taxon>Varidnaviria</taxon>
        <taxon>Bamfordvirae</taxon>
        <taxon>Nucleocytoviricota</taxon>
        <taxon>Megaviricetes</taxon>
        <taxon>Algavirales</taxon>
        <taxon>Phycodnaviridae</taxon>
        <taxon>Chlorovirus</taxon>
    </lineage>
</organism>
<dbReference type="EMBL" id="EF101928">
    <property type="protein sequence ID" value="ABT16566.1"/>
    <property type="molecule type" value="Genomic_DNA"/>
</dbReference>
<gene>
    <name evidence="1" type="primary">z432R</name>
    <name evidence="1" type="ORF">ATCV1_z432R</name>
</gene>
<reference evidence="1 2" key="1">
    <citation type="submission" date="2006-09" db="EMBL/GenBank/DDBJ databases">
        <title>Sequence and annotation of the 288-kb ATCV-1 virus that infects an endosymbiotic Chlorella strain of the heliozoon Acanthocystis turfacea.</title>
        <authorList>
            <person name="Fitzgerald L.A."/>
            <person name="Graves M.V."/>
            <person name="Li X."/>
            <person name="Pfitzner A.J.P."/>
            <person name="Hartigan J."/>
            <person name="Van Etten J.L."/>
        </authorList>
    </citation>
    <scope>NUCLEOTIDE SEQUENCE [LARGE SCALE GENOMIC DNA]</scope>
    <source>
        <strain evidence="1 2">ATCV-1</strain>
    </source>
</reference>
<protein>
    <submittedName>
        <fullName evidence="1">Uncharacterized protein z432R</fullName>
    </submittedName>
</protein>
<name>A7K942_9PHYC</name>
<evidence type="ECO:0000313" key="2">
    <source>
        <dbReference type="Proteomes" id="UP000202420"/>
    </source>
</evidence>
<dbReference type="RefSeq" id="YP_001426913.1">
    <property type="nucleotide sequence ID" value="NC_008724.1"/>
</dbReference>
<evidence type="ECO:0000313" key="1">
    <source>
        <dbReference type="EMBL" id="ABT16566.1"/>
    </source>
</evidence>
<keyword evidence="2" id="KW-1185">Reference proteome</keyword>
<dbReference type="KEGG" id="vg:5470699"/>
<accession>A7K942</accession>
<proteinExistence type="predicted"/>
<sequence>MGLGTGAGLGVGTGLGTGAGLGAGTGFDGVICIRRTKSYGGLDLRTTVTSSPLVYVLLPGMIGVPTAPFGRLKLTRTALGFASTIIPFTVMVSCDGAGPGGFDGDVCTRRTKSYGGLDLRTTVTSSPLAYVLLPGMIGFPTAPFGRLKLTRTAPGFASTIVPFTDMVSCDGAGGFGLGITGIFVHPNPSARYPGAHTHFPSEPNT</sequence>
<dbReference type="Proteomes" id="UP000202420">
    <property type="component" value="Segment"/>
</dbReference>